<evidence type="ECO:0000256" key="2">
    <source>
        <dbReference type="ARBA" id="ARBA00022801"/>
    </source>
</evidence>
<protein>
    <recommendedName>
        <fullName evidence="3">P/Homo B domain-containing protein</fullName>
    </recommendedName>
</protein>
<keyword evidence="1" id="KW-0645">Protease</keyword>
<evidence type="ECO:0000313" key="4">
    <source>
        <dbReference type="EMBL" id="GHH98725.1"/>
    </source>
</evidence>
<dbReference type="RefSeq" id="WP_191272834.1">
    <property type="nucleotide sequence ID" value="NZ_BNDS01000008.1"/>
</dbReference>
<dbReference type="PROSITE" id="PS51829">
    <property type="entry name" value="P_HOMO_B"/>
    <property type="match status" value="1"/>
</dbReference>
<feature type="domain" description="P/Homo B" evidence="3">
    <location>
        <begin position="1"/>
        <end position="174"/>
    </location>
</feature>
<dbReference type="InterPro" id="IPR008979">
    <property type="entry name" value="Galactose-bd-like_sf"/>
</dbReference>
<keyword evidence="5" id="KW-1185">Reference proteome</keyword>
<dbReference type="InterPro" id="IPR002884">
    <property type="entry name" value="P_dom"/>
</dbReference>
<accession>A0ABQ3N879</accession>
<evidence type="ECO:0000313" key="5">
    <source>
        <dbReference type="Proteomes" id="UP000637074"/>
    </source>
</evidence>
<dbReference type="Gene3D" id="2.60.120.260">
    <property type="entry name" value="Galactose-binding domain-like"/>
    <property type="match status" value="1"/>
</dbReference>
<dbReference type="Pfam" id="PF01483">
    <property type="entry name" value="P_proprotein"/>
    <property type="match status" value="1"/>
</dbReference>
<evidence type="ECO:0000259" key="3">
    <source>
        <dbReference type="PROSITE" id="PS51829"/>
    </source>
</evidence>
<comment type="caution">
    <text evidence="4">The sequence shown here is derived from an EMBL/GenBank/DDBJ whole genome shotgun (WGS) entry which is preliminary data.</text>
</comment>
<organism evidence="4 5">
    <name type="scientific">Neobacillus kokaensis</name>
    <dbReference type="NCBI Taxonomy" id="2759023"/>
    <lineage>
        <taxon>Bacteria</taxon>
        <taxon>Bacillati</taxon>
        <taxon>Bacillota</taxon>
        <taxon>Bacilli</taxon>
        <taxon>Bacillales</taxon>
        <taxon>Bacillaceae</taxon>
        <taxon>Neobacillus</taxon>
    </lineage>
</organism>
<sequence length="174" mass="18083">MGIRLCEGTFSNPELITINDAAAATPYPSTITVSGLAGTILKVTATVHGLTHTYLADLHLLLVGPNGQNVVLMDDVGNGNPGVVNATYTFDDDSPNVMTNTIPTLDNYKPSNNGLLDNLPAGAPQQPPPYGTALSVFNGTDPNGTWSLYVSDDAGADVGTINNGWSLHIITDCG</sequence>
<keyword evidence="2" id="KW-0378">Hydrolase</keyword>
<name>A0ABQ3N879_9BACI</name>
<evidence type="ECO:0000256" key="1">
    <source>
        <dbReference type="ARBA" id="ARBA00022670"/>
    </source>
</evidence>
<dbReference type="Proteomes" id="UP000637074">
    <property type="component" value="Unassembled WGS sequence"/>
</dbReference>
<gene>
    <name evidence="4" type="ORF">AM1BK_22680</name>
</gene>
<dbReference type="SUPFAM" id="SSF49785">
    <property type="entry name" value="Galactose-binding domain-like"/>
    <property type="match status" value="1"/>
</dbReference>
<dbReference type="EMBL" id="BNDS01000008">
    <property type="protein sequence ID" value="GHH98725.1"/>
    <property type="molecule type" value="Genomic_DNA"/>
</dbReference>
<reference evidence="4 5" key="1">
    <citation type="journal article" date="2022" name="Int. J. Syst. Evol. Microbiol.">
        <title>Neobacillus kokaensis sp. nov., isolated from soil.</title>
        <authorList>
            <person name="Yuki K."/>
            <person name="Matsubara H."/>
            <person name="Yamaguchi S."/>
        </authorList>
    </citation>
    <scope>NUCLEOTIDE SEQUENCE [LARGE SCALE GENOMIC DNA]</scope>
    <source>
        <strain evidence="4 5">LOB 377</strain>
    </source>
</reference>
<proteinExistence type="predicted"/>